<feature type="compositionally biased region" description="Basic and acidic residues" evidence="1">
    <location>
        <begin position="521"/>
        <end position="566"/>
    </location>
</feature>
<keyword evidence="3" id="KW-1185">Reference proteome</keyword>
<gene>
    <name evidence="2" type="primary">WBGene00113759</name>
</gene>
<dbReference type="OrthoDB" id="5842556at2759"/>
<feature type="region of interest" description="Disordered" evidence="1">
    <location>
        <begin position="302"/>
        <end position="326"/>
    </location>
</feature>
<feature type="compositionally biased region" description="Low complexity" evidence="1">
    <location>
        <begin position="246"/>
        <end position="258"/>
    </location>
</feature>
<evidence type="ECO:0000256" key="1">
    <source>
        <dbReference type="SAM" id="MobiDB-lite"/>
    </source>
</evidence>
<evidence type="ECO:0000313" key="3">
    <source>
        <dbReference type="Proteomes" id="UP000005239"/>
    </source>
</evidence>
<feature type="region of interest" description="Disordered" evidence="1">
    <location>
        <begin position="731"/>
        <end position="771"/>
    </location>
</feature>
<reference evidence="3" key="1">
    <citation type="journal article" date="2008" name="Nat. Genet.">
        <title>The Pristionchus pacificus genome provides a unique perspective on nematode lifestyle and parasitism.</title>
        <authorList>
            <person name="Dieterich C."/>
            <person name="Clifton S.W."/>
            <person name="Schuster L.N."/>
            <person name="Chinwalla A."/>
            <person name="Delehaunty K."/>
            <person name="Dinkelacker I."/>
            <person name="Fulton L."/>
            <person name="Fulton R."/>
            <person name="Godfrey J."/>
            <person name="Minx P."/>
            <person name="Mitreva M."/>
            <person name="Roeseler W."/>
            <person name="Tian H."/>
            <person name="Witte H."/>
            <person name="Yang S.P."/>
            <person name="Wilson R.K."/>
            <person name="Sommer R.J."/>
        </authorList>
    </citation>
    <scope>NUCLEOTIDE SEQUENCE [LARGE SCALE GENOMIC DNA]</scope>
    <source>
        <strain evidence="3">PS312</strain>
    </source>
</reference>
<name>A0A2A6C2B9_PRIPA</name>
<proteinExistence type="predicted"/>
<dbReference type="EnsemblMetazoa" id="PPA24205.1">
    <property type="protein sequence ID" value="PPA24205.1"/>
    <property type="gene ID" value="WBGene00113759"/>
</dbReference>
<dbReference type="Proteomes" id="UP000005239">
    <property type="component" value="Unassembled WGS sequence"/>
</dbReference>
<accession>A0A8R1UES4</accession>
<feature type="region of interest" description="Disordered" evidence="1">
    <location>
        <begin position="516"/>
        <end position="598"/>
    </location>
</feature>
<feature type="compositionally biased region" description="Polar residues" evidence="1">
    <location>
        <begin position="146"/>
        <end position="156"/>
    </location>
</feature>
<feature type="compositionally biased region" description="Basic and acidic residues" evidence="1">
    <location>
        <begin position="734"/>
        <end position="752"/>
    </location>
</feature>
<feature type="compositionally biased region" description="Basic and acidic residues" evidence="1">
    <location>
        <begin position="582"/>
        <end position="591"/>
    </location>
</feature>
<feature type="compositionally biased region" description="Polar residues" evidence="1">
    <location>
        <begin position="487"/>
        <end position="498"/>
    </location>
</feature>
<feature type="compositionally biased region" description="Low complexity" evidence="1">
    <location>
        <begin position="310"/>
        <end position="324"/>
    </location>
</feature>
<evidence type="ECO:0000313" key="2">
    <source>
        <dbReference type="EnsemblMetazoa" id="PPA24205.1"/>
    </source>
</evidence>
<accession>A0A2A6C2B9</accession>
<organism evidence="2 3">
    <name type="scientific">Pristionchus pacificus</name>
    <name type="common">Parasitic nematode worm</name>
    <dbReference type="NCBI Taxonomy" id="54126"/>
    <lineage>
        <taxon>Eukaryota</taxon>
        <taxon>Metazoa</taxon>
        <taxon>Ecdysozoa</taxon>
        <taxon>Nematoda</taxon>
        <taxon>Chromadorea</taxon>
        <taxon>Rhabditida</taxon>
        <taxon>Rhabditina</taxon>
        <taxon>Diplogasteromorpha</taxon>
        <taxon>Diplogasteroidea</taxon>
        <taxon>Neodiplogasteridae</taxon>
        <taxon>Pristionchus</taxon>
    </lineage>
</organism>
<protein>
    <submittedName>
        <fullName evidence="2">Uncharacterized protein</fullName>
    </submittedName>
</protein>
<dbReference type="AlphaFoldDB" id="A0A2A6C2B9"/>
<feature type="region of interest" description="Disordered" evidence="1">
    <location>
        <begin position="457"/>
        <end position="498"/>
    </location>
</feature>
<feature type="compositionally biased region" description="Polar residues" evidence="1">
    <location>
        <begin position="216"/>
        <end position="245"/>
    </location>
</feature>
<feature type="region of interest" description="Disordered" evidence="1">
    <location>
        <begin position="138"/>
        <end position="266"/>
    </location>
</feature>
<feature type="compositionally biased region" description="Low complexity" evidence="1">
    <location>
        <begin position="157"/>
        <end position="179"/>
    </location>
</feature>
<reference evidence="2" key="2">
    <citation type="submission" date="2022-06" db="UniProtKB">
        <authorList>
            <consortium name="EnsemblMetazoa"/>
        </authorList>
    </citation>
    <scope>IDENTIFICATION</scope>
    <source>
        <strain evidence="2">PS312</strain>
    </source>
</reference>
<sequence length="856" mass="95370">MGGGESTGFFKMNKTARNDARNGSATSLDSFNYPYPRTHTTMMVIPSRRPYAPEDDPANNSFTNSYPNPSINFITSMNSENGNAYVRPRPPLNRSCPPIPESRSNESIMTHASSAIESVPTPSSTVADKCVIIGNPMATHGGIPKSVSQQSIKSTKNPSLPSPSSSAAPSAMPNNNNGNGRVRESSQQLRFAPRPPVKRQHVEPPRSPLMSVAHSVRSSLSKLGNRLSSSRGDSPQKEVQGTSNIKNSRSMSSMPSKNSKSKLPKLVTDQNDNLRSLHKSSSMEAPPRSTSSDSLKQIIANKRGERITKPSSLPLPRYPSSSSSTRFPVRNLDTIISEVSEEASRMESIKCEKLKKTREADEVPTPPSYDLKDLVSRFVDDSTLATAEIRRGSWANVVEPDEVTVAEEIPMDTNPTPDDVTTIGDDEEVDDVKEEVLIGDDSITVVREEHCTRRAAPPVFIAPAPPRLSPAEEQMLTVEEHHDEQPKSSGESSDSTVKENCNIIYIRKMDENGIQRVETVPSRRDSSKFRKERERERKELEKMQKKEKEREKEREKEWLKEKEKGQRTPLSTRSIKQFLLRRPSEKRDKKTPPMSRSMMSISPARTRLALPFHHPRFAPLAELESSVVENSPAVEIAPGKWGKPSPKILRRNSECSVHDLIKEAGRHETFLALRGDDNGNVTVSPRIGTVEEQKGLIDDEILDQPMLMGDSFPTSESLNRISQEGAQLGIDLSPIDRTESRHSNQTRSDHSQHSNHFTQPSPSNPNLPNPFTAASIKKDEAEKVINEGLSEVDDLRAQLMSLKHLIMHEDKFEDSSVNDLVRENDALRRQLMEKDSVINMLRTQLTSLKMPSSIDS</sequence>